<organism evidence="2 3">
    <name type="scientific">Sporothrix eucalyptigena</name>
    <dbReference type="NCBI Taxonomy" id="1812306"/>
    <lineage>
        <taxon>Eukaryota</taxon>
        <taxon>Fungi</taxon>
        <taxon>Dikarya</taxon>
        <taxon>Ascomycota</taxon>
        <taxon>Pezizomycotina</taxon>
        <taxon>Sordariomycetes</taxon>
        <taxon>Sordariomycetidae</taxon>
        <taxon>Ophiostomatales</taxon>
        <taxon>Ophiostomataceae</taxon>
        <taxon>Sporothrix</taxon>
    </lineage>
</organism>
<comment type="caution">
    <text evidence="2">The sequence shown here is derived from an EMBL/GenBank/DDBJ whole genome shotgun (WGS) entry which is preliminary data.</text>
</comment>
<dbReference type="PANTHER" id="PTHR38111:SF11">
    <property type="entry name" value="TRANSCRIPTION FACTOR DOMAIN-CONTAINING PROTEIN-RELATED"/>
    <property type="match status" value="1"/>
</dbReference>
<sequence length="392" mass="43724">MLALCTTKVGGVHGQRDLACRGRDLYTRSLRELRLAVLDPLARLDDQTLAATLLLAMYEFTECPGQEVHGFQAHLGGGLNLLRLRGAAAHTAGLGHALLFGIRKSALFRSLDDRESSFLATQDWQSLPYVVLAKNAHDELCDVLEQIPGLLACIRVIKAETRLPAILSHTLEALQLAWRIEEGLAAWFDRFEASVSGPLMVPKLARIPSATDDPTLGKLYPVAFHFSHFAIGQAITLYWAGLVILYTFLSNAYRQLRRLVYAVAGLEEDMAPCTCGDRGGNDETIESEVQKEKKASPRNCVRHFRLNMLQPLQRRATPQVVADQVCQSVEYFLQEDMGILGGTLIFPPLLIVRNARLSWDGDTSRQSRQGMWINEMMQRIARKGNRMAVQVE</sequence>
<protein>
    <submittedName>
        <fullName evidence="2">Uncharacterized protein</fullName>
    </submittedName>
</protein>
<evidence type="ECO:0000313" key="2">
    <source>
        <dbReference type="EMBL" id="CAK7238393.1"/>
    </source>
</evidence>
<dbReference type="PANTHER" id="PTHR38111">
    <property type="entry name" value="ZN(2)-C6 FUNGAL-TYPE DOMAIN-CONTAINING PROTEIN-RELATED"/>
    <property type="match status" value="1"/>
</dbReference>
<dbReference type="Proteomes" id="UP001642482">
    <property type="component" value="Unassembled WGS sequence"/>
</dbReference>
<reference evidence="2 3" key="1">
    <citation type="submission" date="2024-01" db="EMBL/GenBank/DDBJ databases">
        <authorList>
            <person name="Allen C."/>
            <person name="Tagirdzhanova G."/>
        </authorList>
    </citation>
    <scope>NUCLEOTIDE SEQUENCE [LARGE SCALE GENOMIC DNA]</scope>
</reference>
<keyword evidence="3" id="KW-1185">Reference proteome</keyword>
<keyword evidence="1" id="KW-0472">Membrane</keyword>
<gene>
    <name evidence="2" type="ORF">SEUCBS140593_010641</name>
</gene>
<accession>A0ABP0D1V6</accession>
<keyword evidence="1" id="KW-0812">Transmembrane</keyword>
<name>A0ABP0D1V6_9PEZI</name>
<dbReference type="InterPro" id="IPR053178">
    <property type="entry name" value="Osmoadaptation_assoc"/>
</dbReference>
<proteinExistence type="predicted"/>
<feature type="transmembrane region" description="Helical" evidence="1">
    <location>
        <begin position="229"/>
        <end position="249"/>
    </location>
</feature>
<keyword evidence="1" id="KW-1133">Transmembrane helix</keyword>
<dbReference type="EMBL" id="CAWUHD010000241">
    <property type="protein sequence ID" value="CAK7238393.1"/>
    <property type="molecule type" value="Genomic_DNA"/>
</dbReference>
<evidence type="ECO:0000313" key="3">
    <source>
        <dbReference type="Proteomes" id="UP001642482"/>
    </source>
</evidence>
<evidence type="ECO:0000256" key="1">
    <source>
        <dbReference type="SAM" id="Phobius"/>
    </source>
</evidence>